<dbReference type="Proteomes" id="UP000824007">
    <property type="component" value="Unassembled WGS sequence"/>
</dbReference>
<dbReference type="GO" id="GO:0006260">
    <property type="term" value="P:DNA replication"/>
    <property type="evidence" value="ECO:0007669"/>
    <property type="project" value="UniProtKB-KW"/>
</dbReference>
<dbReference type="CDD" id="cd06257">
    <property type="entry name" value="DnaJ"/>
    <property type="match status" value="1"/>
</dbReference>
<dbReference type="AlphaFoldDB" id="A0A9D1YRH2"/>
<organism evidence="3 4">
    <name type="scientific">Candidatus Eisenbergiella pullistercoris</name>
    <dbReference type="NCBI Taxonomy" id="2838555"/>
    <lineage>
        <taxon>Bacteria</taxon>
        <taxon>Bacillati</taxon>
        <taxon>Bacillota</taxon>
        <taxon>Clostridia</taxon>
        <taxon>Lachnospirales</taxon>
        <taxon>Lachnospiraceae</taxon>
        <taxon>Eisenbergiella</taxon>
    </lineage>
</organism>
<dbReference type="EMBL" id="DXDD01000136">
    <property type="protein sequence ID" value="HIY61204.1"/>
    <property type="molecule type" value="Genomic_DNA"/>
</dbReference>
<dbReference type="SUPFAM" id="SSF48452">
    <property type="entry name" value="TPR-like"/>
    <property type="match status" value="1"/>
</dbReference>
<dbReference type="Gene3D" id="1.10.287.110">
    <property type="entry name" value="DnaJ domain"/>
    <property type="match status" value="1"/>
</dbReference>
<sequence length="261" mass="28473">MRDPYQVLGVSRDASDEEIKKAYRALSRKYHPDANVNNPNKDQAEEKFKQIQQAYQQIMDERQRGAAGGGSYGSGSYGNGSYGGGSYGGSSYGGYDGRDFGGFGDFGDFFGGFGFGGQSYRRTQNGAGDDEYTVHMNAAWNYIQSRHFREALNVLSGIGDHTARWYYYSSVANAGLGNNVAALEHAKRAAAMEPDNMQYRQWVSQLESGGSWYQTQQTSYGMPVMEGNSWCLRLCIANLICNLCCGGGGMCCGGGVPMGRF</sequence>
<name>A0A9D1YRH2_9FIRM</name>
<evidence type="ECO:0000259" key="2">
    <source>
        <dbReference type="PROSITE" id="PS50076"/>
    </source>
</evidence>
<comment type="caution">
    <text evidence="3">The sequence shown here is derived from an EMBL/GenBank/DDBJ whole genome shotgun (WGS) entry which is preliminary data.</text>
</comment>
<accession>A0A9D1YRH2</accession>
<dbReference type="PRINTS" id="PR00625">
    <property type="entry name" value="JDOMAIN"/>
</dbReference>
<dbReference type="PANTHER" id="PTHR24074">
    <property type="entry name" value="CO-CHAPERONE PROTEIN DJLA"/>
    <property type="match status" value="1"/>
</dbReference>
<evidence type="ECO:0000313" key="4">
    <source>
        <dbReference type="Proteomes" id="UP000824007"/>
    </source>
</evidence>
<dbReference type="PROSITE" id="PS50076">
    <property type="entry name" value="DNAJ_2"/>
    <property type="match status" value="1"/>
</dbReference>
<dbReference type="InterPro" id="IPR036869">
    <property type="entry name" value="J_dom_sf"/>
</dbReference>
<dbReference type="InterPro" id="IPR050817">
    <property type="entry name" value="DjlA_DnaK_co-chaperone"/>
</dbReference>
<reference evidence="3" key="2">
    <citation type="submission" date="2021-04" db="EMBL/GenBank/DDBJ databases">
        <authorList>
            <person name="Gilroy R."/>
        </authorList>
    </citation>
    <scope>NUCLEOTIDE SEQUENCE</scope>
    <source>
        <strain evidence="3">ChiSxjej3B15-24422</strain>
    </source>
</reference>
<dbReference type="InterPro" id="IPR011990">
    <property type="entry name" value="TPR-like_helical_dom_sf"/>
</dbReference>
<dbReference type="Gene3D" id="1.25.40.10">
    <property type="entry name" value="Tetratricopeptide repeat domain"/>
    <property type="match status" value="1"/>
</dbReference>
<dbReference type="InterPro" id="IPR001623">
    <property type="entry name" value="DnaJ_domain"/>
</dbReference>
<dbReference type="SMART" id="SM00271">
    <property type="entry name" value="DnaJ"/>
    <property type="match status" value="1"/>
</dbReference>
<proteinExistence type="predicted"/>
<dbReference type="SUPFAM" id="SSF46565">
    <property type="entry name" value="Chaperone J-domain"/>
    <property type="match status" value="1"/>
</dbReference>
<evidence type="ECO:0000256" key="1">
    <source>
        <dbReference type="ARBA" id="ARBA00022705"/>
    </source>
</evidence>
<keyword evidence="1" id="KW-0235">DNA replication</keyword>
<dbReference type="Pfam" id="PF00226">
    <property type="entry name" value="DnaJ"/>
    <property type="match status" value="1"/>
</dbReference>
<feature type="domain" description="J" evidence="2">
    <location>
        <begin position="3"/>
        <end position="63"/>
    </location>
</feature>
<protein>
    <submittedName>
        <fullName evidence="3">J domain-containing protein</fullName>
    </submittedName>
</protein>
<reference evidence="3" key="1">
    <citation type="journal article" date="2021" name="PeerJ">
        <title>Extensive microbial diversity within the chicken gut microbiome revealed by metagenomics and culture.</title>
        <authorList>
            <person name="Gilroy R."/>
            <person name="Ravi A."/>
            <person name="Getino M."/>
            <person name="Pursley I."/>
            <person name="Horton D.L."/>
            <person name="Alikhan N.F."/>
            <person name="Baker D."/>
            <person name="Gharbi K."/>
            <person name="Hall N."/>
            <person name="Watson M."/>
            <person name="Adriaenssens E.M."/>
            <person name="Foster-Nyarko E."/>
            <person name="Jarju S."/>
            <person name="Secka A."/>
            <person name="Antonio M."/>
            <person name="Oren A."/>
            <person name="Chaudhuri R.R."/>
            <person name="La Ragione R."/>
            <person name="Hildebrand F."/>
            <person name="Pallen M.J."/>
        </authorList>
    </citation>
    <scope>NUCLEOTIDE SEQUENCE</scope>
    <source>
        <strain evidence="3">ChiSxjej3B15-24422</strain>
    </source>
</reference>
<evidence type="ECO:0000313" key="3">
    <source>
        <dbReference type="EMBL" id="HIY61204.1"/>
    </source>
</evidence>
<gene>
    <name evidence="3" type="ORF">H9831_11090</name>
</gene>